<dbReference type="AlphaFoldDB" id="A0A9D7S763"/>
<gene>
    <name evidence="1" type="ORF">IPO85_02655</name>
</gene>
<accession>A0A9D7S763</accession>
<protein>
    <submittedName>
        <fullName evidence="1">Gliding motility-associated C-terminal domain-containing protein</fullName>
    </submittedName>
</protein>
<evidence type="ECO:0000313" key="1">
    <source>
        <dbReference type="EMBL" id="MBK9716422.1"/>
    </source>
</evidence>
<organism evidence="1 2">
    <name type="scientific">Candidatus Defluviibacterium haderslevense</name>
    <dbReference type="NCBI Taxonomy" id="2981993"/>
    <lineage>
        <taxon>Bacteria</taxon>
        <taxon>Pseudomonadati</taxon>
        <taxon>Bacteroidota</taxon>
        <taxon>Saprospiria</taxon>
        <taxon>Saprospirales</taxon>
        <taxon>Saprospiraceae</taxon>
        <taxon>Candidatus Defluviibacterium</taxon>
    </lineage>
</organism>
<proteinExistence type="predicted"/>
<comment type="caution">
    <text evidence="1">The sequence shown here is derived from an EMBL/GenBank/DDBJ whole genome shotgun (WGS) entry which is preliminary data.</text>
</comment>
<dbReference type="EMBL" id="JADKFW010000004">
    <property type="protein sequence ID" value="MBK9716422.1"/>
    <property type="molecule type" value="Genomic_DNA"/>
</dbReference>
<dbReference type="Proteomes" id="UP000808349">
    <property type="component" value="Unassembled WGS sequence"/>
</dbReference>
<sequence>MKISNRYFLRLILGTIIFQFFSSKSVLAQLKCCCGAPMEIDLPGLDFEFDPYPLPLGFIPYTAVSSFGPWIVTQGAVDHGDKDYCGGLSSGNPNGPSTFMDLYGSPPTGGAAGTVIYPLTGLIPGNTYYIEFWYATFTANGNFSANLKIENGSWLNVSWTANNPGNVVWLKKTYSFIAKATTSVLSFTDTGSSSSIIQIGMLLDDIKIFSCPGDQEGPMVNNPPEDIEVSCEKDVPATPTLMFSDNCDVNPKVSFTEKIEIINPCYKKLTRTWRMEDACGNINNEEQIIDIIDKNPPQYIKLPESKMVYCEEDVTKEFNDWIKLNGNAIAIDECDQVSWRQVINHTLNKSCDSVRVEFIATDQCGQENQESAYFIVRDTVSPKFVIRPQNKNIVCKPNKLDSLNVWLQSYGNSRTGKDCDTVIMSYQYDGDITKNPIHVMFYTSDRCGNIDSSMASFSYRAGNDTFQITDYSCSYIRNSKDTIIYHTSECDSVVITERIKRNSDSVVLIRMTCDSSQKILDTLRLTNVYGCDSIIFLQYKLEAKHQNIIKKYDCELTQYKTDTIILQGQFCDSLIITEQIPLRRDSVKIERISCDKSMEGTTTNHFINNLGCDSIVVINTIYRAQQITRLVKQECGLLQSYIDTNKIVTANCDSLIITDHIGIPLDSTRIDGLTCDSNEVGVFIKKLINRLGCDSIVIETKQLAKTNYINIVKTTCKLSEAGKETEVLINSYGCDSIIETVTTFIPSDTNHIIQYTCDVLKIGIDTARYITKLCDSLIITDYRFKAGDTVEISQYTCDLSKTRKDTTWLKNRIGCDSIIYSDIQYRPLKLEYAIDSIGCYNEKNGKIRILNSSDFKEPYELYVNGTNYNNENEITNLASGRYEIYIKDQRSCYSDSVKIEFINPEELKTELGQDKEIESGTRVKVNLQTNKTLVNIYWTPKNISNCINCNEIEILIDQDTWIYSQGIDEHGCISLDSIYIRIKKSKKVYAPNVISPNGDQINDYFFIQGEEGSIVKTLVIYDRWGEKIFEAINRPINSPNSGWDGTFHSKELTPGVYVYYALVLTEGKNNEIFGEITLLK</sequence>
<name>A0A9D7S763_9BACT</name>
<dbReference type="InterPro" id="IPR026341">
    <property type="entry name" value="T9SS_type_B"/>
</dbReference>
<dbReference type="NCBIfam" id="TIGR04131">
    <property type="entry name" value="Bac_Flav_CTERM"/>
    <property type="match status" value="1"/>
</dbReference>
<dbReference type="Pfam" id="PF13585">
    <property type="entry name" value="CHU_C"/>
    <property type="match status" value="1"/>
</dbReference>
<evidence type="ECO:0000313" key="2">
    <source>
        <dbReference type="Proteomes" id="UP000808349"/>
    </source>
</evidence>
<reference evidence="1 2" key="1">
    <citation type="submission" date="2020-10" db="EMBL/GenBank/DDBJ databases">
        <title>Connecting structure to function with the recovery of over 1000 high-quality activated sludge metagenome-assembled genomes encoding full-length rRNA genes using long-read sequencing.</title>
        <authorList>
            <person name="Singleton C.M."/>
            <person name="Petriglieri F."/>
            <person name="Kristensen J.M."/>
            <person name="Kirkegaard R.H."/>
            <person name="Michaelsen T.Y."/>
            <person name="Andersen M.H."/>
            <person name="Karst S.M."/>
            <person name="Dueholm M.S."/>
            <person name="Nielsen P.H."/>
            <person name="Albertsen M."/>
        </authorList>
    </citation>
    <scope>NUCLEOTIDE SEQUENCE [LARGE SCALE GENOMIC DNA]</scope>
    <source>
        <strain evidence="1">Ribe_18-Q3-R11-54_BAT3C.373</strain>
    </source>
</reference>